<evidence type="ECO:0000256" key="7">
    <source>
        <dbReference type="ARBA" id="ARBA00023136"/>
    </source>
</evidence>
<reference evidence="15" key="1">
    <citation type="journal article" date="2021" name="Mol. Ecol. Resour.">
        <title>Apolygus lucorum genome provides insights into omnivorousness and mesophyll feeding.</title>
        <authorList>
            <person name="Liu Y."/>
            <person name="Liu H."/>
            <person name="Wang H."/>
            <person name="Huang T."/>
            <person name="Liu B."/>
            <person name="Yang B."/>
            <person name="Yin L."/>
            <person name="Li B."/>
            <person name="Zhang Y."/>
            <person name="Zhang S."/>
            <person name="Jiang F."/>
            <person name="Zhang X."/>
            <person name="Ren Y."/>
            <person name="Wang B."/>
            <person name="Wang S."/>
            <person name="Lu Y."/>
            <person name="Wu K."/>
            <person name="Fan W."/>
            <person name="Wang G."/>
        </authorList>
    </citation>
    <scope>NUCLEOTIDE SEQUENCE</scope>
    <source>
        <strain evidence="15">12Hb</strain>
    </source>
</reference>
<feature type="transmembrane region" description="Helical" evidence="13">
    <location>
        <begin position="50"/>
        <end position="77"/>
    </location>
</feature>
<feature type="transmembrane region" description="Helical" evidence="13">
    <location>
        <begin position="12"/>
        <end position="30"/>
    </location>
</feature>
<keyword evidence="3" id="KW-1003">Cell membrane</keyword>
<evidence type="ECO:0000256" key="5">
    <source>
        <dbReference type="ARBA" id="ARBA00022989"/>
    </source>
</evidence>
<feature type="domain" description="G-protein coupled receptors family 1 profile" evidence="14">
    <location>
        <begin position="69"/>
        <end position="334"/>
    </location>
</feature>
<evidence type="ECO:0000256" key="2">
    <source>
        <dbReference type="ARBA" id="ARBA00010663"/>
    </source>
</evidence>
<dbReference type="InterPro" id="IPR017452">
    <property type="entry name" value="GPCR_Rhodpsn_7TM"/>
</dbReference>
<keyword evidence="7 13" id="KW-0472">Membrane</keyword>
<accession>A0A8S9XXX5</accession>
<evidence type="ECO:0000256" key="3">
    <source>
        <dbReference type="ARBA" id="ARBA00022475"/>
    </source>
</evidence>
<dbReference type="PANTHER" id="PTHR24243">
    <property type="entry name" value="G-PROTEIN COUPLED RECEPTOR"/>
    <property type="match status" value="1"/>
</dbReference>
<dbReference type="PANTHER" id="PTHR24243:SF208">
    <property type="entry name" value="PYROKININ-1 RECEPTOR"/>
    <property type="match status" value="1"/>
</dbReference>
<organism evidence="15 16">
    <name type="scientific">Apolygus lucorum</name>
    <name type="common">Small green plant bug</name>
    <name type="synonym">Lygocoris lucorum</name>
    <dbReference type="NCBI Taxonomy" id="248454"/>
    <lineage>
        <taxon>Eukaryota</taxon>
        <taxon>Metazoa</taxon>
        <taxon>Ecdysozoa</taxon>
        <taxon>Arthropoda</taxon>
        <taxon>Hexapoda</taxon>
        <taxon>Insecta</taxon>
        <taxon>Pterygota</taxon>
        <taxon>Neoptera</taxon>
        <taxon>Paraneoptera</taxon>
        <taxon>Hemiptera</taxon>
        <taxon>Heteroptera</taxon>
        <taxon>Panheteroptera</taxon>
        <taxon>Cimicomorpha</taxon>
        <taxon>Miridae</taxon>
        <taxon>Mirini</taxon>
        <taxon>Apolygus</taxon>
    </lineage>
</organism>
<feature type="transmembrane region" description="Helical" evidence="13">
    <location>
        <begin position="311"/>
        <end position="333"/>
    </location>
</feature>
<dbReference type="PROSITE" id="PS00237">
    <property type="entry name" value="G_PROTEIN_RECEP_F1_1"/>
    <property type="match status" value="1"/>
</dbReference>
<keyword evidence="9 12" id="KW-0675">Receptor</keyword>
<keyword evidence="5 13" id="KW-1133">Transmembrane helix</keyword>
<dbReference type="PRINTS" id="PR01565">
    <property type="entry name" value="NEUROMEDINUR"/>
</dbReference>
<dbReference type="GO" id="GO:0005886">
    <property type="term" value="C:plasma membrane"/>
    <property type="evidence" value="ECO:0007669"/>
    <property type="project" value="UniProtKB-SubCell"/>
</dbReference>
<feature type="transmembrane region" description="Helical" evidence="13">
    <location>
        <begin position="89"/>
        <end position="114"/>
    </location>
</feature>
<dbReference type="Proteomes" id="UP000466442">
    <property type="component" value="Unassembled WGS sequence"/>
</dbReference>
<feature type="transmembrane region" description="Helical" evidence="13">
    <location>
        <begin position="273"/>
        <end position="291"/>
    </location>
</feature>
<dbReference type="OrthoDB" id="5950040at2759"/>
<feature type="transmembrane region" description="Helical" evidence="13">
    <location>
        <begin position="173"/>
        <end position="198"/>
    </location>
</feature>
<dbReference type="Gene3D" id="1.20.1070.10">
    <property type="entry name" value="Rhodopsin 7-helix transmembrane proteins"/>
    <property type="match status" value="1"/>
</dbReference>
<gene>
    <name evidence="15" type="ORF">GE061_010856</name>
</gene>
<evidence type="ECO:0000256" key="13">
    <source>
        <dbReference type="SAM" id="Phobius"/>
    </source>
</evidence>
<evidence type="ECO:0000256" key="1">
    <source>
        <dbReference type="ARBA" id="ARBA00004651"/>
    </source>
</evidence>
<keyword evidence="16" id="KW-1185">Reference proteome</keyword>
<comment type="subcellular location">
    <subcellularLocation>
        <location evidence="1">Cell membrane</location>
        <topology evidence="1">Multi-pass membrane protein</topology>
    </subcellularLocation>
</comment>
<evidence type="ECO:0000313" key="15">
    <source>
        <dbReference type="EMBL" id="KAF6213141.1"/>
    </source>
</evidence>
<evidence type="ECO:0000256" key="11">
    <source>
        <dbReference type="ARBA" id="ARBA00023224"/>
    </source>
</evidence>
<dbReference type="GO" id="GO:0001607">
    <property type="term" value="F:neuromedin U receptor activity"/>
    <property type="evidence" value="ECO:0007669"/>
    <property type="project" value="InterPro"/>
</dbReference>
<protein>
    <recommendedName>
        <fullName evidence="14">G-protein coupled receptors family 1 profile domain-containing protein</fullName>
    </recommendedName>
</protein>
<dbReference type="PRINTS" id="PR00237">
    <property type="entry name" value="GPCRRHODOPSN"/>
</dbReference>
<dbReference type="PROSITE" id="PS50262">
    <property type="entry name" value="G_PROTEIN_RECEP_F1_2"/>
    <property type="match status" value="1"/>
</dbReference>
<evidence type="ECO:0000256" key="8">
    <source>
        <dbReference type="ARBA" id="ARBA00023157"/>
    </source>
</evidence>
<proteinExistence type="inferred from homology"/>
<evidence type="ECO:0000256" key="10">
    <source>
        <dbReference type="ARBA" id="ARBA00023180"/>
    </source>
</evidence>
<dbReference type="EMBL" id="WIXP02000003">
    <property type="protein sequence ID" value="KAF6213141.1"/>
    <property type="molecule type" value="Genomic_DNA"/>
</dbReference>
<evidence type="ECO:0000256" key="9">
    <source>
        <dbReference type="ARBA" id="ARBA00023170"/>
    </source>
</evidence>
<dbReference type="SUPFAM" id="SSF81321">
    <property type="entry name" value="Family A G protein-coupled receptor-like"/>
    <property type="match status" value="1"/>
</dbReference>
<dbReference type="Pfam" id="PF00001">
    <property type="entry name" value="7tm_1"/>
    <property type="match status" value="1"/>
</dbReference>
<dbReference type="AlphaFoldDB" id="A0A8S9XXX5"/>
<evidence type="ECO:0000256" key="6">
    <source>
        <dbReference type="ARBA" id="ARBA00023040"/>
    </source>
</evidence>
<dbReference type="InterPro" id="IPR000276">
    <property type="entry name" value="GPCR_Rhodpsn"/>
</dbReference>
<keyword evidence="6 12" id="KW-0297">G-protein coupled receptor</keyword>
<comment type="caution">
    <text evidence="15">The sequence shown here is derived from an EMBL/GenBank/DDBJ whole genome shotgun (WGS) entry which is preliminary data.</text>
</comment>
<sequence length="535" mass="60615">MSKAVSMAYRNINLEIFNTTLVVLTTSYSYTNDSTSPRLDLWGPKRDPLYIVVPLTVVYSLIFLTGVIGNVSTCIVIARNRHMHTATNYYLFSLAISDLLLLVSGLPSEMYILWFKYPYVFGETFCILSSLSSETSSNATVLTITAFTVERYVAICHPFLTHTFSKLSRAIKFVIAVWLIAFICAIPQAAQFGLVYAIKNGSKVSEEYKICGIKKYYPYSFETSTVIFFFAPMSVITVLYILIGIKLRRSASRKAGQRLRDSRKCSGYGTTRVVKMLVVVVVAFFICWAPFQAQRLFALHGANDSPKMILLYKALTYLSGLLYYLSTTINPFLYNIMSLKFREAFKSTLTRCLSRDLRSEAAGSSGGGVAPRFNYSVLSHRSARNSNNNNSFSSGNSYIDQVDLHRRPLVVSFKRKSATVSLDYICHNQKDFLHVPMKKYHSPLVVRQKELPQPPPNSPPAEKKLMNGSPKIPRIEDIEIFHESRLKIERKRGRRKDEEVQSYSIEEKKTVLECDVIDSLSIVKKSFTAPCLMMK</sequence>
<evidence type="ECO:0000256" key="4">
    <source>
        <dbReference type="ARBA" id="ARBA00022692"/>
    </source>
</evidence>
<feature type="transmembrane region" description="Helical" evidence="13">
    <location>
        <begin position="139"/>
        <end position="161"/>
    </location>
</feature>
<evidence type="ECO:0000259" key="14">
    <source>
        <dbReference type="PROSITE" id="PS50262"/>
    </source>
</evidence>
<evidence type="ECO:0000256" key="12">
    <source>
        <dbReference type="RuleBase" id="RU000688"/>
    </source>
</evidence>
<feature type="transmembrane region" description="Helical" evidence="13">
    <location>
        <begin position="226"/>
        <end position="245"/>
    </location>
</feature>
<keyword evidence="11 12" id="KW-0807">Transducer</keyword>
<name>A0A8S9XXX5_APOLU</name>
<keyword evidence="4 12" id="KW-0812">Transmembrane</keyword>
<keyword evidence="8" id="KW-1015">Disulfide bond</keyword>
<dbReference type="InterPro" id="IPR005390">
    <property type="entry name" value="NeuromedU_rcpt"/>
</dbReference>
<comment type="similarity">
    <text evidence="2 12">Belongs to the G-protein coupled receptor 1 family.</text>
</comment>
<keyword evidence="10" id="KW-0325">Glycoprotein</keyword>
<evidence type="ECO:0000313" key="16">
    <source>
        <dbReference type="Proteomes" id="UP000466442"/>
    </source>
</evidence>